<dbReference type="Proteomes" id="UP000054908">
    <property type="component" value="Unassembled WGS sequence"/>
</dbReference>
<evidence type="ECO:0000313" key="2">
    <source>
        <dbReference type="Proteomes" id="UP000054908"/>
    </source>
</evidence>
<evidence type="ECO:0000313" key="1">
    <source>
        <dbReference type="EMBL" id="KTD28693.1"/>
    </source>
</evidence>
<dbReference type="PATRIC" id="fig|466.6.peg.1043"/>
<organism evidence="1 2">
    <name type="scientific">Legionella maceachernii</name>
    <dbReference type="NCBI Taxonomy" id="466"/>
    <lineage>
        <taxon>Bacteria</taxon>
        <taxon>Pseudomonadati</taxon>
        <taxon>Pseudomonadota</taxon>
        <taxon>Gammaproteobacteria</taxon>
        <taxon>Legionellales</taxon>
        <taxon>Legionellaceae</taxon>
        <taxon>Legionella</taxon>
    </lineage>
</organism>
<dbReference type="RefSeq" id="WP_058451784.1">
    <property type="nucleotide sequence ID" value="NZ_CAAAIB010000016.1"/>
</dbReference>
<comment type="caution">
    <text evidence="1">The sequence shown here is derived from an EMBL/GenBank/DDBJ whole genome shotgun (WGS) entry which is preliminary data.</text>
</comment>
<gene>
    <name evidence="1" type="ORF">Lmac_0979</name>
</gene>
<dbReference type="AlphaFoldDB" id="A0A0W0W8J2"/>
<protein>
    <submittedName>
        <fullName evidence="1">Uncharacterized protein</fullName>
    </submittedName>
</protein>
<keyword evidence="2" id="KW-1185">Reference proteome</keyword>
<reference evidence="1 2" key="1">
    <citation type="submission" date="2015-11" db="EMBL/GenBank/DDBJ databases">
        <title>Genomic analysis of 38 Legionella species identifies large and diverse effector repertoires.</title>
        <authorList>
            <person name="Burstein D."/>
            <person name="Amaro F."/>
            <person name="Zusman T."/>
            <person name="Lifshitz Z."/>
            <person name="Cohen O."/>
            <person name="Gilbert J.A."/>
            <person name="Pupko T."/>
            <person name="Shuman H.A."/>
            <person name="Segal G."/>
        </authorList>
    </citation>
    <scope>NUCLEOTIDE SEQUENCE [LARGE SCALE GENOMIC DNA]</scope>
    <source>
        <strain evidence="1 2">PX-1-G2-E2</strain>
    </source>
</reference>
<name>A0A0W0W8J2_9GAMM</name>
<proteinExistence type="predicted"/>
<sequence length="60" mass="6850">MSSSDKSNSKKIKPNHEGASRAVRIEVCYKIAERESFFDEKAIKDSDHIRIQLPEGFLLV</sequence>
<accession>A0A0W0W8J2</accession>
<dbReference type="STRING" id="466.Lmac_0979"/>
<dbReference type="EMBL" id="LNYL01000026">
    <property type="protein sequence ID" value="KTD28693.1"/>
    <property type="molecule type" value="Genomic_DNA"/>
</dbReference>